<evidence type="ECO:0000259" key="3">
    <source>
        <dbReference type="Pfam" id="PF00370"/>
    </source>
</evidence>
<dbReference type="InterPro" id="IPR018484">
    <property type="entry name" value="FGGY_N"/>
</dbReference>
<dbReference type="EMBL" id="CAFBPQ010000001">
    <property type="protein sequence ID" value="CAB5012561.1"/>
    <property type="molecule type" value="Genomic_DNA"/>
</dbReference>
<protein>
    <submittedName>
        <fullName evidence="5">Unannotated protein</fullName>
    </submittedName>
</protein>
<accession>A0A6J6SI14</accession>
<reference evidence="5" key="1">
    <citation type="submission" date="2020-05" db="EMBL/GenBank/DDBJ databases">
        <authorList>
            <person name="Chiriac C."/>
            <person name="Salcher M."/>
            <person name="Ghai R."/>
            <person name="Kavagutti S V."/>
        </authorList>
    </citation>
    <scope>NUCLEOTIDE SEQUENCE</scope>
</reference>
<dbReference type="Gene3D" id="3.30.420.40">
    <property type="match status" value="2"/>
</dbReference>
<dbReference type="PIRSF" id="PIRSF000538">
    <property type="entry name" value="GlpK"/>
    <property type="match status" value="1"/>
</dbReference>
<feature type="domain" description="Carbohydrate kinase FGGY C-terminal" evidence="4">
    <location>
        <begin position="232"/>
        <end position="406"/>
    </location>
</feature>
<evidence type="ECO:0000313" key="6">
    <source>
        <dbReference type="EMBL" id="CAB4892939.1"/>
    </source>
</evidence>
<evidence type="ECO:0000256" key="1">
    <source>
        <dbReference type="ARBA" id="ARBA00022679"/>
    </source>
</evidence>
<dbReference type="GO" id="GO:0005975">
    <property type="term" value="P:carbohydrate metabolic process"/>
    <property type="evidence" value="ECO:0007669"/>
    <property type="project" value="InterPro"/>
</dbReference>
<evidence type="ECO:0000313" key="5">
    <source>
        <dbReference type="EMBL" id="CAB4734586.1"/>
    </source>
</evidence>
<dbReference type="PANTHER" id="PTHR43095:SF5">
    <property type="entry name" value="XYLULOSE KINASE"/>
    <property type="match status" value="1"/>
</dbReference>
<evidence type="ECO:0000259" key="4">
    <source>
        <dbReference type="Pfam" id="PF02782"/>
    </source>
</evidence>
<evidence type="ECO:0000313" key="8">
    <source>
        <dbReference type="EMBL" id="CAB5012561.1"/>
    </source>
</evidence>
<keyword evidence="2" id="KW-0418">Kinase</keyword>
<feature type="domain" description="Carbohydrate kinase FGGY N-terminal" evidence="3">
    <location>
        <begin position="7"/>
        <end position="103"/>
    </location>
</feature>
<evidence type="ECO:0000313" key="7">
    <source>
        <dbReference type="EMBL" id="CAB4967865.1"/>
    </source>
</evidence>
<sequence>MSKVEVTVGIDIGTSSVKALAVDADGKVMARARVPHEVRIPSPESFEHDVDIAWSAGPKTALAQVSENFSVKGVSVAAMVPSLAAVDSEGRALSAGLLYGDERGRTGGVGLAGSSPAENGELFGFVRACVTDAPNATGLWPAQAVANYALSKEAVLDTATASTAMPLFDGSKWDSALIESAGARVEQFPSLAPTGAAIGRVGANGPFLASGCIDAFAEQLVAGADGVGDVLVILGTTLIVWAVVSDPISVPGYWTIPHTASGTFLVGGPSNAGGLFWNWATSWLAESNSGPLPDRVPVWEPYPRGERTPFHDPHRRGVLFDLDLTHGPAALRRAAFEASGFVVRRVLDGVRQASAAPLNRIVATGGGTRVDEWVQAVADATAMPIDCVAVPEGGALGSAWLARIAAGLEDPHAMTEGRRWARTGRRVEADPKWIEPVAQRYDRFVSRFEQ</sequence>
<proteinExistence type="predicted"/>
<dbReference type="EMBL" id="CAFBMM010000001">
    <property type="protein sequence ID" value="CAB4892939.1"/>
    <property type="molecule type" value="Genomic_DNA"/>
</dbReference>
<dbReference type="SUPFAM" id="SSF53067">
    <property type="entry name" value="Actin-like ATPase domain"/>
    <property type="match status" value="2"/>
</dbReference>
<dbReference type="PANTHER" id="PTHR43095">
    <property type="entry name" value="SUGAR KINASE"/>
    <property type="match status" value="1"/>
</dbReference>
<organism evidence="5">
    <name type="scientific">freshwater metagenome</name>
    <dbReference type="NCBI Taxonomy" id="449393"/>
    <lineage>
        <taxon>unclassified sequences</taxon>
        <taxon>metagenomes</taxon>
        <taxon>ecological metagenomes</taxon>
    </lineage>
</organism>
<dbReference type="InterPro" id="IPR000577">
    <property type="entry name" value="Carb_kinase_FGGY"/>
</dbReference>
<dbReference type="GO" id="GO:0016301">
    <property type="term" value="F:kinase activity"/>
    <property type="evidence" value="ECO:0007669"/>
    <property type="project" value="UniProtKB-KW"/>
</dbReference>
<keyword evidence="1" id="KW-0808">Transferase</keyword>
<dbReference type="InterPro" id="IPR050406">
    <property type="entry name" value="FGGY_Carb_Kinase"/>
</dbReference>
<dbReference type="AlphaFoldDB" id="A0A6J6SI14"/>
<gene>
    <name evidence="5" type="ORF">UFOPK2683_01499</name>
    <name evidence="6" type="ORF">UFOPK3605_00014</name>
    <name evidence="7" type="ORF">UFOPK3897_00018</name>
    <name evidence="8" type="ORF">UFOPK4121_00141</name>
</gene>
<dbReference type="EMBL" id="CAEZYK010000119">
    <property type="protein sequence ID" value="CAB4734586.1"/>
    <property type="molecule type" value="Genomic_DNA"/>
</dbReference>
<dbReference type="EMBL" id="CAFBOF010000001">
    <property type="protein sequence ID" value="CAB4967865.1"/>
    <property type="molecule type" value="Genomic_DNA"/>
</dbReference>
<dbReference type="InterPro" id="IPR018485">
    <property type="entry name" value="FGGY_C"/>
</dbReference>
<dbReference type="Pfam" id="PF02782">
    <property type="entry name" value="FGGY_C"/>
    <property type="match status" value="1"/>
</dbReference>
<dbReference type="InterPro" id="IPR043129">
    <property type="entry name" value="ATPase_NBD"/>
</dbReference>
<name>A0A6J6SI14_9ZZZZ</name>
<evidence type="ECO:0000256" key="2">
    <source>
        <dbReference type="ARBA" id="ARBA00022777"/>
    </source>
</evidence>
<dbReference type="Pfam" id="PF00370">
    <property type="entry name" value="FGGY_N"/>
    <property type="match status" value="1"/>
</dbReference>